<accession>A0A1T5HU66</accession>
<evidence type="ECO:0008006" key="3">
    <source>
        <dbReference type="Google" id="ProtNLM"/>
    </source>
</evidence>
<dbReference type="SUPFAM" id="SSF56024">
    <property type="entry name" value="Phospholipase D/nuclease"/>
    <property type="match status" value="1"/>
</dbReference>
<reference evidence="1 2" key="1">
    <citation type="submission" date="2017-02" db="EMBL/GenBank/DDBJ databases">
        <authorList>
            <person name="Peterson S.W."/>
        </authorList>
    </citation>
    <scope>NUCLEOTIDE SEQUENCE [LARGE SCALE GENOMIC DNA]</scope>
    <source>
        <strain evidence="1 2">DSM 24412</strain>
    </source>
</reference>
<dbReference type="OrthoDB" id="616626at2"/>
<gene>
    <name evidence="1" type="ORF">SAMN03080601_03529</name>
</gene>
<dbReference type="KEGG" id="asx:CDL62_14930"/>
<dbReference type="AlphaFoldDB" id="A0A1T5HU66"/>
<dbReference type="RefSeq" id="WP_079559170.1">
    <property type="nucleotide sequence ID" value="NZ_FUYV01000047.1"/>
</dbReference>
<sequence>MEIQEIHQKLEKQCASDYRINEIILFAYPFRRVRINATVNKSPEKSIQQIYSVLLKTILEGYTKEDDLIKFLGLHKEDFILRELYFLRERGFADLTSGNWIVTDQGKDFIKDNSILKILEEEEFEFLFDTVSNEIVLKEFRLNSQKDIENKLSSEFDFEHKSPEILNDKNEQLSDIYKRQNNGKAYLVDYDKSKILFDKKECNDYYLIEYIPRKGKENELEPFIEVRNFDKEITLEKRITKVLSKKYPAILYQFSNSERTALAEIEEDDYEVLDEFQTSVTPQTNISTTETLSVWETQAKFEEALKTVTNKILIESPWIKKATLNYIQSIENALGKGIAVIILYGIESNDEHHFGTIEKLRSLERKYSKSFHLIHLPTHFQNKNNYQMTGTHRKLVIKDDEYYIQGSFNFLSFNKKEGQKIANEESILINNKVIDKWKTVIKEYELDDKILDGKQKYGG</sequence>
<dbReference type="Gene3D" id="3.30.870.10">
    <property type="entry name" value="Endonuclease Chain A"/>
    <property type="match status" value="1"/>
</dbReference>
<dbReference type="KEGG" id="asx:CDL62_15515"/>
<evidence type="ECO:0000313" key="1">
    <source>
        <dbReference type="EMBL" id="SKC24233.1"/>
    </source>
</evidence>
<protein>
    <recommendedName>
        <fullName evidence="3">PLD-like domain-containing protein</fullName>
    </recommendedName>
</protein>
<organism evidence="1 2">
    <name type="scientific">Alkalitalea saponilacus</name>
    <dbReference type="NCBI Taxonomy" id="889453"/>
    <lineage>
        <taxon>Bacteria</taxon>
        <taxon>Pseudomonadati</taxon>
        <taxon>Bacteroidota</taxon>
        <taxon>Bacteroidia</taxon>
        <taxon>Marinilabiliales</taxon>
        <taxon>Marinilabiliaceae</taxon>
        <taxon>Alkalitalea</taxon>
    </lineage>
</organism>
<name>A0A1T5HU66_9BACT</name>
<dbReference type="EMBL" id="FUYV01000047">
    <property type="protein sequence ID" value="SKC24233.1"/>
    <property type="molecule type" value="Genomic_DNA"/>
</dbReference>
<evidence type="ECO:0000313" key="2">
    <source>
        <dbReference type="Proteomes" id="UP000191055"/>
    </source>
</evidence>
<keyword evidence="2" id="KW-1185">Reference proteome</keyword>
<proteinExistence type="predicted"/>
<dbReference type="Proteomes" id="UP000191055">
    <property type="component" value="Unassembled WGS sequence"/>
</dbReference>